<dbReference type="PANTHER" id="PTHR48060">
    <property type="entry name" value="DNA DAMAGE-REPAIR/TOLERATION PROTEIN DRT100"/>
    <property type="match status" value="1"/>
</dbReference>
<keyword evidence="3" id="KW-0677">Repeat</keyword>
<dbReference type="Gene3D" id="3.80.10.10">
    <property type="entry name" value="Ribonuclease Inhibitor"/>
    <property type="match status" value="1"/>
</dbReference>
<accession>A0AAW1X229</accession>
<dbReference type="SUPFAM" id="SSF52058">
    <property type="entry name" value="L domain-like"/>
    <property type="match status" value="1"/>
</dbReference>
<keyword evidence="6" id="KW-1185">Reference proteome</keyword>
<organism evidence="5 6">
    <name type="scientific">Rubus argutus</name>
    <name type="common">Southern blackberry</name>
    <dbReference type="NCBI Taxonomy" id="59490"/>
    <lineage>
        <taxon>Eukaryota</taxon>
        <taxon>Viridiplantae</taxon>
        <taxon>Streptophyta</taxon>
        <taxon>Embryophyta</taxon>
        <taxon>Tracheophyta</taxon>
        <taxon>Spermatophyta</taxon>
        <taxon>Magnoliopsida</taxon>
        <taxon>eudicotyledons</taxon>
        <taxon>Gunneridae</taxon>
        <taxon>Pentapetalae</taxon>
        <taxon>rosids</taxon>
        <taxon>fabids</taxon>
        <taxon>Rosales</taxon>
        <taxon>Rosaceae</taxon>
        <taxon>Rosoideae</taxon>
        <taxon>Rosoideae incertae sedis</taxon>
        <taxon>Rubus</taxon>
    </lineage>
</organism>
<dbReference type="InterPro" id="IPR032675">
    <property type="entry name" value="LRR_dom_sf"/>
</dbReference>
<dbReference type="InterPro" id="IPR053211">
    <property type="entry name" value="DNA_repair-toleration"/>
</dbReference>
<comment type="caution">
    <text evidence="5">The sequence shown here is derived from an EMBL/GenBank/DDBJ whole genome shotgun (WGS) entry which is preliminary data.</text>
</comment>
<proteinExistence type="predicted"/>
<evidence type="ECO:0000313" key="6">
    <source>
        <dbReference type="Proteomes" id="UP001457282"/>
    </source>
</evidence>
<name>A0AAW1X229_RUBAR</name>
<dbReference type="Pfam" id="PF08263">
    <property type="entry name" value="LRRNT_2"/>
    <property type="match status" value="1"/>
</dbReference>
<gene>
    <name evidence="5" type="ORF">M0R45_027113</name>
</gene>
<keyword evidence="2" id="KW-0732">Signal</keyword>
<evidence type="ECO:0000259" key="4">
    <source>
        <dbReference type="Pfam" id="PF08263"/>
    </source>
</evidence>
<evidence type="ECO:0000313" key="5">
    <source>
        <dbReference type="EMBL" id="KAK9930056.1"/>
    </source>
</evidence>
<dbReference type="Proteomes" id="UP001457282">
    <property type="component" value="Unassembled WGS sequence"/>
</dbReference>
<dbReference type="AlphaFoldDB" id="A0AAW1X229"/>
<reference evidence="5 6" key="1">
    <citation type="journal article" date="2023" name="G3 (Bethesda)">
        <title>A chromosome-length genome assembly and annotation of blackberry (Rubus argutus, cv. 'Hillquist').</title>
        <authorList>
            <person name="Bruna T."/>
            <person name="Aryal R."/>
            <person name="Dudchenko O."/>
            <person name="Sargent D.J."/>
            <person name="Mead D."/>
            <person name="Buti M."/>
            <person name="Cavallini A."/>
            <person name="Hytonen T."/>
            <person name="Andres J."/>
            <person name="Pham M."/>
            <person name="Weisz D."/>
            <person name="Mascagni F."/>
            <person name="Usai G."/>
            <person name="Natali L."/>
            <person name="Bassil N."/>
            <person name="Fernandez G.E."/>
            <person name="Lomsadze A."/>
            <person name="Armour M."/>
            <person name="Olukolu B."/>
            <person name="Poorten T."/>
            <person name="Britton C."/>
            <person name="Davik J."/>
            <person name="Ashrafi H."/>
            <person name="Aiden E.L."/>
            <person name="Borodovsky M."/>
            <person name="Worthington M."/>
        </authorList>
    </citation>
    <scope>NUCLEOTIDE SEQUENCE [LARGE SCALE GENOMIC DNA]</scope>
    <source>
        <strain evidence="5">PI 553951</strain>
    </source>
</reference>
<feature type="domain" description="Leucine-rich repeat-containing N-terminal plant-type" evidence="4">
    <location>
        <begin position="81"/>
        <end position="121"/>
    </location>
</feature>
<protein>
    <recommendedName>
        <fullName evidence="4">Leucine-rich repeat-containing N-terminal plant-type domain-containing protein</fullName>
    </recommendedName>
</protein>
<dbReference type="PANTHER" id="PTHR48060:SF22">
    <property type="entry name" value="INACTIVE LRR RECEPTOR-LIKE SERINE_THREONINE-PROTEIN KINASE BIR2"/>
    <property type="match status" value="1"/>
</dbReference>
<evidence type="ECO:0000256" key="3">
    <source>
        <dbReference type="ARBA" id="ARBA00022737"/>
    </source>
</evidence>
<sequence>MTLKAKFTIDESVIIDPHGLNQHLMVKMAHSKTLTYAFPSSKSTPSTQSSGVKPHHAITKPQKPPLHLYLLSLLFLLSAAADELQILLKLKSSLQDSNAQLFATWNSTANSFCTFTGVTCNAAGEVREIELSNQKLSGSLPLDSICQLPSLESSLWGPIIARDDHGGLEELHEFEVPGFGE</sequence>
<evidence type="ECO:0000256" key="1">
    <source>
        <dbReference type="ARBA" id="ARBA00022614"/>
    </source>
</evidence>
<dbReference type="InterPro" id="IPR013210">
    <property type="entry name" value="LRR_N_plant-typ"/>
</dbReference>
<evidence type="ECO:0000256" key="2">
    <source>
        <dbReference type="ARBA" id="ARBA00022729"/>
    </source>
</evidence>
<keyword evidence="1" id="KW-0433">Leucine-rich repeat</keyword>
<dbReference type="EMBL" id="JBEDUW010000005">
    <property type="protein sequence ID" value="KAK9930056.1"/>
    <property type="molecule type" value="Genomic_DNA"/>
</dbReference>